<name>A0A8D8GKQ3_CULPI</name>
<reference evidence="1" key="1">
    <citation type="submission" date="2021-05" db="EMBL/GenBank/DDBJ databases">
        <authorList>
            <person name="Alioto T."/>
            <person name="Alioto T."/>
            <person name="Gomez Garrido J."/>
        </authorList>
    </citation>
    <scope>NUCLEOTIDE SEQUENCE</scope>
</reference>
<accession>A0A8D8GKQ3</accession>
<proteinExistence type="predicted"/>
<dbReference type="EMBL" id="HBUE01162618">
    <property type="protein sequence ID" value="CAG6511067.1"/>
    <property type="molecule type" value="Transcribed_RNA"/>
</dbReference>
<dbReference type="AlphaFoldDB" id="A0A8D8GKQ3"/>
<dbReference type="EMBL" id="HBUE01267806">
    <property type="protein sequence ID" value="CAG6562472.1"/>
    <property type="molecule type" value="Transcribed_RNA"/>
</dbReference>
<organism evidence="1">
    <name type="scientific">Culex pipiens</name>
    <name type="common">House mosquito</name>
    <dbReference type="NCBI Taxonomy" id="7175"/>
    <lineage>
        <taxon>Eukaryota</taxon>
        <taxon>Metazoa</taxon>
        <taxon>Ecdysozoa</taxon>
        <taxon>Arthropoda</taxon>
        <taxon>Hexapoda</taxon>
        <taxon>Insecta</taxon>
        <taxon>Pterygota</taxon>
        <taxon>Neoptera</taxon>
        <taxon>Endopterygota</taxon>
        <taxon>Diptera</taxon>
        <taxon>Nematocera</taxon>
        <taxon>Culicoidea</taxon>
        <taxon>Culicidae</taxon>
        <taxon>Culicinae</taxon>
        <taxon>Culicini</taxon>
        <taxon>Culex</taxon>
        <taxon>Culex</taxon>
    </lineage>
</organism>
<protein>
    <submittedName>
        <fullName evidence="1">(northern house mosquito) hypothetical protein</fullName>
    </submittedName>
</protein>
<dbReference type="EMBL" id="HBUE01162614">
    <property type="protein sequence ID" value="CAG6511063.1"/>
    <property type="molecule type" value="Transcribed_RNA"/>
</dbReference>
<dbReference type="EMBL" id="HBUE01162615">
    <property type="protein sequence ID" value="CAG6511064.1"/>
    <property type="molecule type" value="Transcribed_RNA"/>
</dbReference>
<dbReference type="EMBL" id="HBUE01267805">
    <property type="protein sequence ID" value="CAG6562470.1"/>
    <property type="molecule type" value="Transcribed_RNA"/>
</dbReference>
<dbReference type="EMBL" id="HBUE01267802">
    <property type="protein sequence ID" value="CAG6562468.1"/>
    <property type="molecule type" value="Transcribed_RNA"/>
</dbReference>
<evidence type="ECO:0000313" key="1">
    <source>
        <dbReference type="EMBL" id="CAG6511065.1"/>
    </source>
</evidence>
<sequence>MPTLMLRYVPNSVPQRIITSRVAPMTTPFQMYRPNTLKTGSTGLNSTFMMEKLADAPAKAVAKPRKITVVSQRPALMNSSRGIARPVGDVVVSTVARRPVARGHSSGFSPASMARSSDSRRASSFWQL</sequence>
<dbReference type="EMBL" id="HBUE01267803">
    <property type="protein sequence ID" value="CAG6562469.1"/>
    <property type="molecule type" value="Transcribed_RNA"/>
</dbReference>
<dbReference type="EMBL" id="HBUE01162617">
    <property type="protein sequence ID" value="CAG6511065.1"/>
    <property type="molecule type" value="Transcribed_RNA"/>
</dbReference>